<dbReference type="STRING" id="1288291.A0A059EZA8"/>
<dbReference type="InterPro" id="IPR012677">
    <property type="entry name" value="Nucleotide-bd_a/b_plait_sf"/>
</dbReference>
<reference evidence="4" key="1">
    <citation type="submission" date="2013-02" db="EMBL/GenBank/DDBJ databases">
        <authorList>
            <consortium name="The Broad Institute Genome Sequencing Platform"/>
            <person name="Cuomo C."/>
            <person name="Becnel J."/>
            <person name="Sanscrainte N."/>
            <person name="Walker B."/>
            <person name="Young S.K."/>
            <person name="Zeng Q."/>
            <person name="Gargeya S."/>
            <person name="Fitzgerald M."/>
            <person name="Haas B."/>
            <person name="Abouelleil A."/>
            <person name="Alvarado L."/>
            <person name="Arachchi H.M."/>
            <person name="Berlin A.M."/>
            <person name="Chapman S.B."/>
            <person name="Dewar J."/>
            <person name="Goldberg J."/>
            <person name="Griggs A."/>
            <person name="Gujja S."/>
            <person name="Hansen M."/>
            <person name="Howarth C."/>
            <person name="Imamovic A."/>
            <person name="Larimer J."/>
            <person name="McCowan C."/>
            <person name="Murphy C."/>
            <person name="Neiman D."/>
            <person name="Pearson M."/>
            <person name="Priest M."/>
            <person name="Roberts A."/>
            <person name="Saif S."/>
            <person name="Shea T."/>
            <person name="Sisk P."/>
            <person name="Sykes S."/>
            <person name="Wortman J."/>
            <person name="Nusbaum C."/>
            <person name="Birren B."/>
        </authorList>
    </citation>
    <scope>NUCLEOTIDE SEQUENCE [LARGE SCALE GENOMIC DNA]</scope>
    <source>
        <strain evidence="4">PRA339</strain>
    </source>
</reference>
<name>A0A059EZA8_9MICR</name>
<dbReference type="InterPro" id="IPR035979">
    <property type="entry name" value="RBD_domain_sf"/>
</dbReference>
<evidence type="ECO:0000313" key="4">
    <source>
        <dbReference type="Proteomes" id="UP000030655"/>
    </source>
</evidence>
<evidence type="ECO:0000256" key="1">
    <source>
        <dbReference type="PROSITE-ProRule" id="PRU00176"/>
    </source>
</evidence>
<evidence type="ECO:0000259" key="2">
    <source>
        <dbReference type="PROSITE" id="PS50102"/>
    </source>
</evidence>
<protein>
    <recommendedName>
        <fullName evidence="2">RRM domain-containing protein</fullName>
    </recommendedName>
</protein>
<reference evidence="3 4" key="2">
    <citation type="submission" date="2014-03" db="EMBL/GenBank/DDBJ databases">
        <title>The Genome Sequence of Anncaliia algerae insect isolate PRA339.</title>
        <authorList>
            <consortium name="The Broad Institute Genome Sequencing Platform"/>
            <consortium name="The Broad Institute Genome Sequencing Center for Infectious Disease"/>
            <person name="Cuomo C."/>
            <person name="Becnel J."/>
            <person name="Sanscrainte N."/>
            <person name="Walker B."/>
            <person name="Young S.K."/>
            <person name="Zeng Q."/>
            <person name="Gargeya S."/>
            <person name="Fitzgerald M."/>
            <person name="Haas B."/>
            <person name="Abouelleil A."/>
            <person name="Alvarado L."/>
            <person name="Arachchi H.M."/>
            <person name="Berlin A.M."/>
            <person name="Chapman S.B."/>
            <person name="Dewar J."/>
            <person name="Goldberg J."/>
            <person name="Griggs A."/>
            <person name="Gujja S."/>
            <person name="Hansen M."/>
            <person name="Howarth C."/>
            <person name="Imamovic A."/>
            <person name="Larimer J."/>
            <person name="McCowan C."/>
            <person name="Murphy C."/>
            <person name="Neiman D."/>
            <person name="Pearson M."/>
            <person name="Priest M."/>
            <person name="Roberts A."/>
            <person name="Saif S."/>
            <person name="Shea T."/>
            <person name="Sisk P."/>
            <person name="Sykes S."/>
            <person name="Wortman J."/>
            <person name="Nusbaum C."/>
            <person name="Birren B."/>
        </authorList>
    </citation>
    <scope>NUCLEOTIDE SEQUENCE [LARGE SCALE GENOMIC DNA]</scope>
    <source>
        <strain evidence="3 4">PRA339</strain>
    </source>
</reference>
<dbReference type="Pfam" id="PF00076">
    <property type="entry name" value="RRM_1"/>
    <property type="match status" value="1"/>
</dbReference>
<feature type="domain" description="RRM" evidence="2">
    <location>
        <begin position="70"/>
        <end position="150"/>
    </location>
</feature>
<dbReference type="OrthoDB" id="2186698at2759"/>
<evidence type="ECO:0000313" key="3">
    <source>
        <dbReference type="EMBL" id="KCZ80044.1"/>
    </source>
</evidence>
<dbReference type="InterPro" id="IPR000504">
    <property type="entry name" value="RRM_dom"/>
</dbReference>
<sequence>MMINNQILIRTQVKMSGNSTYNKFSAVVTYDSSESADNAIKNSPIMINDLEVKPTYAKPEQKLRPFISPKRLYVTGFPPTCPIEEIQKMMGECQISVPPKSGKEKEGSTDRRPFIFVTYNTEKEKDEAVNKLNGKKMGEEYTLKLLPALSNTRTSADRVKGKTTH</sequence>
<dbReference type="VEuPathDB" id="MicrosporidiaDB:H312_02562"/>
<keyword evidence="1" id="KW-0694">RNA-binding</keyword>
<dbReference type="CDD" id="cd00590">
    <property type="entry name" value="RRM_SF"/>
    <property type="match status" value="1"/>
</dbReference>
<dbReference type="PROSITE" id="PS50102">
    <property type="entry name" value="RRM"/>
    <property type="match status" value="1"/>
</dbReference>
<dbReference type="Gene3D" id="3.30.70.330">
    <property type="match status" value="2"/>
</dbReference>
<dbReference type="AlphaFoldDB" id="A0A059EZA8"/>
<gene>
    <name evidence="3" type="ORF">H312_02562</name>
</gene>
<accession>A0A059EZA8</accession>
<proteinExistence type="predicted"/>
<dbReference type="EMBL" id="KK365208">
    <property type="protein sequence ID" value="KCZ80044.1"/>
    <property type="molecule type" value="Genomic_DNA"/>
</dbReference>
<dbReference type="SUPFAM" id="SSF54928">
    <property type="entry name" value="RNA-binding domain, RBD"/>
    <property type="match status" value="1"/>
</dbReference>
<dbReference type="Proteomes" id="UP000030655">
    <property type="component" value="Unassembled WGS sequence"/>
</dbReference>
<dbReference type="GO" id="GO:0003723">
    <property type="term" value="F:RNA binding"/>
    <property type="evidence" value="ECO:0007669"/>
    <property type="project" value="UniProtKB-UniRule"/>
</dbReference>
<organism evidence="3 4">
    <name type="scientific">Anncaliia algerae PRA339</name>
    <dbReference type="NCBI Taxonomy" id="1288291"/>
    <lineage>
        <taxon>Eukaryota</taxon>
        <taxon>Fungi</taxon>
        <taxon>Fungi incertae sedis</taxon>
        <taxon>Microsporidia</taxon>
        <taxon>Tubulinosematoidea</taxon>
        <taxon>Tubulinosematidae</taxon>
        <taxon>Anncaliia</taxon>
    </lineage>
</organism>
<dbReference type="HOGENOM" id="CLU_1610332_0_0_1"/>
<keyword evidence="4" id="KW-1185">Reference proteome</keyword>